<reference evidence="1" key="1">
    <citation type="journal article" date="2021" name="Int. J. Syst. Evol. Microbiol.">
        <title>Bradyrhizobium septentrionale sp. nov. (sv. septentrionale) and Bradyrhizobium quebecense sp. nov. (sv. septentrionale) associated with legumes native to Canada possess rearranged symbiosis genes and numerous insertion sequences.</title>
        <authorList>
            <person name="Bromfield E.S.P."/>
            <person name="Cloutier S."/>
        </authorList>
    </citation>
    <scope>NUCLEOTIDE SEQUENCE</scope>
    <source>
        <strain evidence="1">12S5</strain>
    </source>
</reference>
<evidence type="ECO:0008006" key="3">
    <source>
        <dbReference type="Google" id="ProtNLM"/>
    </source>
</evidence>
<comment type="caution">
    <text evidence="1">The sequence shown here is derived from an EMBL/GenBank/DDBJ whole genome shotgun (WGS) entry which is preliminary data.</text>
</comment>
<gene>
    <name evidence="1" type="ORF">J4P68_22485</name>
</gene>
<protein>
    <recommendedName>
        <fullName evidence="3">Antitoxin</fullName>
    </recommendedName>
</protein>
<dbReference type="RefSeq" id="WP_207834795.1">
    <property type="nucleotide sequence ID" value="NZ_CP088282.1"/>
</dbReference>
<accession>A0ABS3MLD2</accession>
<proteinExistence type="predicted"/>
<organism evidence="1 2">
    <name type="scientific">Bradyrhizobium quebecense</name>
    <dbReference type="NCBI Taxonomy" id="2748629"/>
    <lineage>
        <taxon>Bacteria</taxon>
        <taxon>Pseudomonadati</taxon>
        <taxon>Pseudomonadota</taxon>
        <taxon>Alphaproteobacteria</taxon>
        <taxon>Hyphomicrobiales</taxon>
        <taxon>Nitrobacteraceae</taxon>
        <taxon>Bradyrhizobium</taxon>
    </lineage>
</organism>
<evidence type="ECO:0000313" key="1">
    <source>
        <dbReference type="EMBL" id="MBO1432205.1"/>
    </source>
</evidence>
<keyword evidence="2" id="KW-1185">Reference proteome</keyword>
<dbReference type="EMBL" id="JAGEPA010000001">
    <property type="protein sequence ID" value="MBO1432205.1"/>
    <property type="molecule type" value="Genomic_DNA"/>
</dbReference>
<name>A0ABS3MLD2_9BRAD</name>
<evidence type="ECO:0000313" key="2">
    <source>
        <dbReference type="Proteomes" id="UP000692816"/>
    </source>
</evidence>
<dbReference type="Proteomes" id="UP000692816">
    <property type="component" value="Unassembled WGS sequence"/>
</dbReference>
<sequence length="63" mass="7075">MPELKTDPELLAALKRALALPQTPEEVKQQRLSFIMGSLKSTNEITRAEVQEILAQQEGRKVT</sequence>